<evidence type="ECO:0000256" key="2">
    <source>
        <dbReference type="ARBA" id="ARBA00023125"/>
    </source>
</evidence>
<keyword evidence="7" id="KW-1185">Reference proteome</keyword>
<sequence>MPNDERRSMLDQFALVGKALGSGKRLELIDLIAQRERTVGTLAELTGMGVSTTSAHLQVLKRARLVVTRRVETSIYYALAGNDVASLYVLLQKVGHSHIVDGERAQSHPGAGADSDVEELSREELLARARSGSVVVLDVRPWDEFAAGHIPGAVSIPLAELELRLPELPPDVRVVAYCRNEHCVLAPLALRLLHASGREATRLDYGMIEWRLWDEPVQSIPEQRDEVAPPR</sequence>
<dbReference type="RefSeq" id="WP_307819925.1">
    <property type="nucleotide sequence ID" value="NZ_JAFBCL010000001.1"/>
</dbReference>
<dbReference type="SUPFAM" id="SSF46785">
    <property type="entry name" value="Winged helix' DNA-binding domain"/>
    <property type="match status" value="1"/>
</dbReference>
<dbReference type="InterPro" id="IPR001845">
    <property type="entry name" value="HTH_ArsR_DNA-bd_dom"/>
</dbReference>
<dbReference type="Pfam" id="PF00581">
    <property type="entry name" value="Rhodanese"/>
    <property type="match status" value="1"/>
</dbReference>
<dbReference type="Gene3D" id="1.10.10.10">
    <property type="entry name" value="Winged helix-like DNA-binding domain superfamily/Winged helix DNA-binding domain"/>
    <property type="match status" value="1"/>
</dbReference>
<dbReference type="Proteomes" id="UP001195724">
    <property type="component" value="Unassembled WGS sequence"/>
</dbReference>
<dbReference type="InterPro" id="IPR011991">
    <property type="entry name" value="ArsR-like_HTH"/>
</dbReference>
<dbReference type="SMART" id="SM00418">
    <property type="entry name" value="HTH_ARSR"/>
    <property type="match status" value="1"/>
</dbReference>
<evidence type="ECO:0000313" key="6">
    <source>
        <dbReference type="EMBL" id="MBM7814597.1"/>
    </source>
</evidence>
<dbReference type="Gene3D" id="3.40.250.10">
    <property type="entry name" value="Rhodanese-like domain"/>
    <property type="match status" value="1"/>
</dbReference>
<gene>
    <name evidence="6" type="ORF">JOE68_005462</name>
</gene>
<dbReference type="EMBL" id="JAFBCL010000001">
    <property type="protein sequence ID" value="MBM7814597.1"/>
    <property type="molecule type" value="Genomic_DNA"/>
</dbReference>
<dbReference type="InterPro" id="IPR036873">
    <property type="entry name" value="Rhodanese-like_dom_sf"/>
</dbReference>
<evidence type="ECO:0000256" key="1">
    <source>
        <dbReference type="ARBA" id="ARBA00023015"/>
    </source>
</evidence>
<evidence type="ECO:0000256" key="3">
    <source>
        <dbReference type="ARBA" id="ARBA00023163"/>
    </source>
</evidence>
<dbReference type="CDD" id="cd00158">
    <property type="entry name" value="RHOD"/>
    <property type="match status" value="1"/>
</dbReference>
<dbReference type="CDD" id="cd00090">
    <property type="entry name" value="HTH_ARSR"/>
    <property type="match status" value="1"/>
</dbReference>
<name>A0ABS2SEA1_9PSEU</name>
<dbReference type="SUPFAM" id="SSF52821">
    <property type="entry name" value="Rhodanese/Cell cycle control phosphatase"/>
    <property type="match status" value="1"/>
</dbReference>
<dbReference type="PROSITE" id="PS50206">
    <property type="entry name" value="RHODANESE_3"/>
    <property type="match status" value="1"/>
</dbReference>
<dbReference type="NCBIfam" id="NF033788">
    <property type="entry name" value="HTH_metalloreg"/>
    <property type="match status" value="1"/>
</dbReference>
<dbReference type="InterPro" id="IPR001307">
    <property type="entry name" value="Thiosulphate_STrfase_CS"/>
</dbReference>
<evidence type="ECO:0000313" key="7">
    <source>
        <dbReference type="Proteomes" id="UP001195724"/>
    </source>
</evidence>
<evidence type="ECO:0000259" key="4">
    <source>
        <dbReference type="PROSITE" id="PS50206"/>
    </source>
</evidence>
<keyword evidence="2" id="KW-0238">DNA-binding</keyword>
<protein>
    <submittedName>
        <fullName evidence="6">Rhodanese-related sulfurtransferase</fullName>
    </submittedName>
</protein>
<organism evidence="6 7">
    <name type="scientific">Saccharothrix algeriensis</name>
    <dbReference type="NCBI Taxonomy" id="173560"/>
    <lineage>
        <taxon>Bacteria</taxon>
        <taxon>Bacillati</taxon>
        <taxon>Actinomycetota</taxon>
        <taxon>Actinomycetes</taxon>
        <taxon>Pseudonocardiales</taxon>
        <taxon>Pseudonocardiaceae</taxon>
        <taxon>Saccharothrix</taxon>
    </lineage>
</organism>
<dbReference type="InterPro" id="IPR036388">
    <property type="entry name" value="WH-like_DNA-bd_sf"/>
</dbReference>
<evidence type="ECO:0000259" key="5">
    <source>
        <dbReference type="PROSITE" id="PS50987"/>
    </source>
</evidence>
<feature type="domain" description="Rhodanese" evidence="4">
    <location>
        <begin position="130"/>
        <end position="219"/>
    </location>
</feature>
<proteinExistence type="predicted"/>
<dbReference type="SMART" id="SM00450">
    <property type="entry name" value="RHOD"/>
    <property type="match status" value="1"/>
</dbReference>
<keyword evidence="3" id="KW-0804">Transcription</keyword>
<dbReference type="InterPro" id="IPR051011">
    <property type="entry name" value="Metal_resp_trans_reg"/>
</dbReference>
<comment type="caution">
    <text evidence="6">The sequence shown here is derived from an EMBL/GenBank/DDBJ whole genome shotgun (WGS) entry which is preliminary data.</text>
</comment>
<dbReference type="InterPro" id="IPR036390">
    <property type="entry name" value="WH_DNA-bd_sf"/>
</dbReference>
<keyword evidence="1" id="KW-0805">Transcription regulation</keyword>
<dbReference type="PROSITE" id="PS00380">
    <property type="entry name" value="RHODANESE_1"/>
    <property type="match status" value="1"/>
</dbReference>
<dbReference type="PROSITE" id="PS50987">
    <property type="entry name" value="HTH_ARSR_2"/>
    <property type="match status" value="1"/>
</dbReference>
<feature type="domain" description="HTH arsR-type" evidence="5">
    <location>
        <begin position="5"/>
        <end position="99"/>
    </location>
</feature>
<accession>A0ABS2SEA1</accession>
<dbReference type="InterPro" id="IPR001763">
    <property type="entry name" value="Rhodanese-like_dom"/>
</dbReference>
<dbReference type="PANTHER" id="PTHR43132:SF8">
    <property type="entry name" value="HTH-TYPE TRANSCRIPTIONAL REGULATOR KMTR"/>
    <property type="match status" value="1"/>
</dbReference>
<dbReference type="PANTHER" id="PTHR43132">
    <property type="entry name" value="ARSENICAL RESISTANCE OPERON REPRESSOR ARSR-RELATED"/>
    <property type="match status" value="1"/>
</dbReference>
<dbReference type="Pfam" id="PF01022">
    <property type="entry name" value="HTH_5"/>
    <property type="match status" value="1"/>
</dbReference>
<reference evidence="6 7" key="1">
    <citation type="submission" date="2021-01" db="EMBL/GenBank/DDBJ databases">
        <title>Sequencing the genomes of 1000 actinobacteria strains.</title>
        <authorList>
            <person name="Klenk H.-P."/>
        </authorList>
    </citation>
    <scope>NUCLEOTIDE SEQUENCE [LARGE SCALE GENOMIC DNA]</scope>
    <source>
        <strain evidence="6 7">DSM 44581</strain>
    </source>
</reference>